<dbReference type="KEGG" id="vg:26625115"/>
<dbReference type="Proteomes" id="UP000202152">
    <property type="component" value="Segment"/>
</dbReference>
<protein>
    <submittedName>
        <fullName evidence="1">Uncharacterized protein</fullName>
    </submittedName>
</protein>
<evidence type="ECO:0000313" key="1">
    <source>
        <dbReference type="EMBL" id="ALG96837.1"/>
    </source>
</evidence>
<organism evidence="1 2">
    <name type="scientific">Acidianus bottle-shaped virus 3 strain ABV3</name>
    <dbReference type="NCBI Taxonomy" id="1732174"/>
    <lineage>
        <taxon>Viruses</taxon>
        <taxon>Viruses incertae sedis</taxon>
        <taxon>Ampullaviridae</taxon>
        <taxon>Bottigliavirus</taxon>
        <taxon>Bottigliavirus krisuvikense</taxon>
        <taxon>Bottigliavirus ABV3</taxon>
    </lineage>
</organism>
<reference evidence="1 2" key="1">
    <citation type="journal article" date="2015" name="Environ. Microbiol.">
        <title>Novel viral genomes identified from six metagenomes reveal wide distribution of archaeal viruses and high viral diversity in terrestrial hot springs.</title>
        <authorList>
            <person name="Gudbergsdottir S.R."/>
            <person name="Menzel P."/>
            <person name="Krogh A."/>
            <person name="Young M."/>
            <person name="Peng X."/>
        </authorList>
    </citation>
    <scope>NUCLEOTIDE SEQUENCE [LARGE SCALE GENOMIC DNA]</scope>
    <source>
        <strain evidence="1 2">ABV3</strain>
    </source>
</reference>
<dbReference type="GeneID" id="26625115"/>
<dbReference type="RefSeq" id="YP_009197914.1">
    <property type="nucleotide sequence ID" value="NC_028787.1"/>
</dbReference>
<accession>A0A0N9P6I4</accession>
<keyword evidence="2" id="KW-1185">Reference proteome</keyword>
<evidence type="ECO:0000313" key="2">
    <source>
        <dbReference type="Proteomes" id="UP000202152"/>
    </source>
</evidence>
<proteinExistence type="predicted"/>
<name>A0A0N9P6I4_9VIRU</name>
<dbReference type="EMBL" id="KP282674">
    <property type="protein sequence ID" value="ALG96837.1"/>
    <property type="molecule type" value="Genomic_DNA"/>
</dbReference>
<sequence length="61" mass="7078">MAEFVGLADAVSDTIYKILVILYKILKFIFLKITDGLGEIIAISFEYFVKLIEQLTRFVFR</sequence>